<feature type="compositionally biased region" description="Acidic residues" evidence="1">
    <location>
        <begin position="587"/>
        <end position="599"/>
    </location>
</feature>
<organism evidence="3 4">
    <name type="scientific">Fasciola gigantica</name>
    <name type="common">Giant liver fluke</name>
    <dbReference type="NCBI Taxonomy" id="46835"/>
    <lineage>
        <taxon>Eukaryota</taxon>
        <taxon>Metazoa</taxon>
        <taxon>Spiralia</taxon>
        <taxon>Lophotrochozoa</taxon>
        <taxon>Platyhelminthes</taxon>
        <taxon>Trematoda</taxon>
        <taxon>Digenea</taxon>
        <taxon>Plagiorchiida</taxon>
        <taxon>Echinostomata</taxon>
        <taxon>Echinostomatoidea</taxon>
        <taxon>Fasciolidae</taxon>
        <taxon>Fasciola</taxon>
    </lineage>
</organism>
<feature type="region of interest" description="Disordered" evidence="1">
    <location>
        <begin position="131"/>
        <end position="186"/>
    </location>
</feature>
<feature type="compositionally biased region" description="Polar residues" evidence="1">
    <location>
        <begin position="222"/>
        <end position="263"/>
    </location>
</feature>
<evidence type="ECO:0000259" key="2">
    <source>
        <dbReference type="PROSITE" id="PS00028"/>
    </source>
</evidence>
<dbReference type="OrthoDB" id="6730379at2759"/>
<proteinExistence type="predicted"/>
<feature type="compositionally biased region" description="Polar residues" evidence="1">
    <location>
        <begin position="449"/>
        <end position="458"/>
    </location>
</feature>
<feature type="compositionally biased region" description="Low complexity" evidence="1">
    <location>
        <begin position="537"/>
        <end position="549"/>
    </location>
</feature>
<feature type="compositionally biased region" description="Basic and acidic residues" evidence="1">
    <location>
        <begin position="565"/>
        <end position="586"/>
    </location>
</feature>
<feature type="region of interest" description="Disordered" evidence="1">
    <location>
        <begin position="412"/>
        <end position="608"/>
    </location>
</feature>
<dbReference type="PROSITE" id="PS00028">
    <property type="entry name" value="ZINC_FINGER_C2H2_1"/>
    <property type="match status" value="1"/>
</dbReference>
<feature type="compositionally biased region" description="Polar residues" evidence="1">
    <location>
        <begin position="198"/>
        <end position="215"/>
    </location>
</feature>
<keyword evidence="4" id="KW-1185">Reference proteome</keyword>
<feature type="region of interest" description="Disordered" evidence="1">
    <location>
        <begin position="198"/>
        <end position="298"/>
    </location>
</feature>
<feature type="compositionally biased region" description="Acidic residues" evidence="1">
    <location>
        <begin position="466"/>
        <end position="477"/>
    </location>
</feature>
<gene>
    <name evidence="3" type="ORF">FGIG_08632</name>
</gene>
<evidence type="ECO:0000256" key="1">
    <source>
        <dbReference type="SAM" id="MobiDB-lite"/>
    </source>
</evidence>
<evidence type="ECO:0000313" key="3">
    <source>
        <dbReference type="EMBL" id="TPP60999.1"/>
    </source>
</evidence>
<dbReference type="InterPro" id="IPR013087">
    <property type="entry name" value="Znf_C2H2_type"/>
</dbReference>
<dbReference type="STRING" id="46835.A0A504YKY0"/>
<comment type="caution">
    <text evidence="3">The sequence shown here is derived from an EMBL/GenBank/DDBJ whole genome shotgun (WGS) entry which is preliminary data.</text>
</comment>
<feature type="compositionally biased region" description="Basic and acidic residues" evidence="1">
    <location>
        <begin position="485"/>
        <end position="502"/>
    </location>
</feature>
<accession>A0A504YKY0</accession>
<name>A0A504YKY0_FASGI</name>
<protein>
    <submittedName>
        <fullName evidence="3">Putative RNA-binding protein Raly</fullName>
    </submittedName>
</protein>
<sequence>MTLLIFGCKFSWKCHLSLMVCWNDGSSCAYCSVSCIFNFDASAQRLDALGLVHGFLFTPAFFLTNFSSPSLSDLTLQAQALSTLANNPMLSLQQLGLEGIMGQPNLAQFAAAASSVLSGAPFSGLSLPTQPTSLMSSRPKYNRISNAPASSATSAAQLSSSAKRTRLDGASPTGGSFNNTTNALPAGARGQNLVSLVSPTDTKSSQGRPSASPQKSDLYPSHSRTSAPSNPRTTFGDRSTSDRLSISSKSSTPGVTKSLSRPSSFAPKTVRTSLTAGSKLERNATTRQIPSKKNPIHCATPPDHAQSEDILICGSCRRLFDQVDELISHKMAGCSLGKTTCEACRCRAGEPTNLECAYCGAGFSSAWDLMHHCHNDHGLTIYSLPTESHASNFSGGRSYKSDSSVTTVSVVPSQSARCQKGTANQASVECTLGEDSTDTSTAKDDTISNTDGDSQQRGTGSGVSDWEADDEYDDVPEVTEVSEPLPRHEDNDPNQKDARNQMEADVESTGKSPEPETHTSEVQPITCEPHFVNTDAVSPSLSSTTTVLSAGQHNEHNAKQGTDFTKPEPPFHHRSHRGEYGRHETIADDDDDESDEETGAESKLARST</sequence>
<dbReference type="EMBL" id="SUNJ01008725">
    <property type="protein sequence ID" value="TPP60999.1"/>
    <property type="molecule type" value="Genomic_DNA"/>
</dbReference>
<dbReference type="AlphaFoldDB" id="A0A504YKY0"/>
<evidence type="ECO:0000313" key="4">
    <source>
        <dbReference type="Proteomes" id="UP000316759"/>
    </source>
</evidence>
<feature type="domain" description="C2H2-type" evidence="2">
    <location>
        <begin position="356"/>
        <end position="377"/>
    </location>
</feature>
<reference evidence="3 4" key="1">
    <citation type="submission" date="2019-04" db="EMBL/GenBank/DDBJ databases">
        <title>Annotation for the trematode Fasciola gigantica.</title>
        <authorList>
            <person name="Choi Y.-J."/>
        </authorList>
    </citation>
    <scope>NUCLEOTIDE SEQUENCE [LARGE SCALE GENOMIC DNA]</scope>
    <source>
        <strain evidence="3">Uganda_cow_1</strain>
    </source>
</reference>
<feature type="compositionally biased region" description="Polar residues" evidence="1">
    <location>
        <begin position="173"/>
        <end position="183"/>
    </location>
</feature>
<feature type="compositionally biased region" description="Low complexity" evidence="1">
    <location>
        <begin position="145"/>
        <end position="162"/>
    </location>
</feature>
<dbReference type="Proteomes" id="UP000316759">
    <property type="component" value="Unassembled WGS sequence"/>
</dbReference>